<dbReference type="KEGG" id="tcr:507277.10"/>
<dbReference type="Gene3D" id="3.40.50.300">
    <property type="entry name" value="P-loop containing nucleotide triphosphate hydrolases"/>
    <property type="match status" value="1"/>
</dbReference>
<sequence length="491" mass="52856">MYEEMTSTETATATCDESTGTELNEELEFVFKVVVVGDYGVGKTSLVKRLLSVPYTQRGDDAAVTLAEESPAASDPCRSVTPTVGTDFFSRVVRNVRGGQHVRLQFWDTAGLERYAAVHATTHRNASAVMAVFDVSDRRSLDSLLSTHLSTAARHNPELDQRSVIVVGNKTDLLLTSKEKELSSHKPEFVTQRDVQLGLLDALPDIVYHEASAVTNIGVSGLLHSLCQALLKVHGGEEIEELQPATGEAGTQLQYSVLPKGHSTTSAVDTTAAASFAGTEVSPTKAGYSTSEGNDSNAAHNKDAKDPHVTEKHADPYDMPPSKSLKACEVAVNPSVRECAAALEENSLEDKNRYDSHTSSIYGEEPASPPLLSHTLLRGPRQLGPLSAQREGNNSNLLLHSNKDEDECRRTTEYSSADSGDFQREIEDRFKRAEDTARRTAAESRNSQQQKSKKASKVNLSRCYGGDRRAGSGGGGGGDGSAGRKSKGCKC</sequence>
<dbReference type="PROSITE" id="PS51421">
    <property type="entry name" value="RAS"/>
    <property type="match status" value="1"/>
</dbReference>
<accession>Q4CYJ7</accession>
<dbReference type="PaxDb" id="353153-Q4CYJ7"/>
<dbReference type="PROSITE" id="PS51419">
    <property type="entry name" value="RAB"/>
    <property type="match status" value="1"/>
</dbReference>
<dbReference type="InterPro" id="IPR027417">
    <property type="entry name" value="P-loop_NTPase"/>
</dbReference>
<organism evidence="4 5">
    <name type="scientific">Trypanosoma cruzi (strain CL Brener)</name>
    <dbReference type="NCBI Taxonomy" id="353153"/>
    <lineage>
        <taxon>Eukaryota</taxon>
        <taxon>Discoba</taxon>
        <taxon>Euglenozoa</taxon>
        <taxon>Kinetoplastea</taxon>
        <taxon>Metakinetoplastina</taxon>
        <taxon>Trypanosomatida</taxon>
        <taxon>Trypanosomatidae</taxon>
        <taxon>Trypanosoma</taxon>
        <taxon>Schizotrypanum</taxon>
    </lineage>
</organism>
<dbReference type="NCBIfam" id="TIGR00231">
    <property type="entry name" value="small_GTP"/>
    <property type="match status" value="1"/>
</dbReference>
<feature type="compositionally biased region" description="Basic and acidic residues" evidence="3">
    <location>
        <begin position="401"/>
        <end position="412"/>
    </location>
</feature>
<dbReference type="GO" id="GO:0005525">
    <property type="term" value="F:GTP binding"/>
    <property type="evidence" value="ECO:0007669"/>
    <property type="project" value="UniProtKB-KW"/>
</dbReference>
<comment type="caution">
    <text evidence="4">The sequence shown here is derived from an EMBL/GenBank/DDBJ whole genome shotgun (WGS) entry which is preliminary data.</text>
</comment>
<dbReference type="PANTHER" id="PTHR24073">
    <property type="entry name" value="DRAB5-RELATED"/>
    <property type="match status" value="1"/>
</dbReference>
<evidence type="ECO:0000256" key="3">
    <source>
        <dbReference type="SAM" id="MobiDB-lite"/>
    </source>
</evidence>
<feature type="compositionally biased region" description="Basic and acidic residues" evidence="3">
    <location>
        <begin position="300"/>
        <end position="316"/>
    </location>
</feature>
<feature type="compositionally biased region" description="Polar residues" evidence="3">
    <location>
        <begin position="287"/>
        <end position="299"/>
    </location>
</feature>
<dbReference type="AlphaFoldDB" id="Q4CYJ7"/>
<dbReference type="PROSITE" id="PS51420">
    <property type="entry name" value="RHO"/>
    <property type="match status" value="1"/>
</dbReference>
<keyword evidence="5" id="KW-1185">Reference proteome</keyword>
<dbReference type="InParanoid" id="Q4CYJ7"/>
<feature type="compositionally biased region" description="Gly residues" evidence="3">
    <location>
        <begin position="471"/>
        <end position="481"/>
    </location>
</feature>
<dbReference type="EMBL" id="AAHK01001445">
    <property type="protein sequence ID" value="EAN85347.1"/>
    <property type="molecule type" value="Genomic_DNA"/>
</dbReference>
<dbReference type="Proteomes" id="UP000002296">
    <property type="component" value="Unassembled WGS sequence"/>
</dbReference>
<protein>
    <recommendedName>
        <fullName evidence="6">Small GTP-binding rab protein</fullName>
    </recommendedName>
</protein>
<feature type="compositionally biased region" description="Basic and acidic residues" evidence="3">
    <location>
        <begin position="421"/>
        <end position="442"/>
    </location>
</feature>
<feature type="compositionally biased region" description="Polar residues" evidence="3">
    <location>
        <begin position="390"/>
        <end position="399"/>
    </location>
</feature>
<feature type="region of interest" description="Disordered" evidence="3">
    <location>
        <begin position="280"/>
        <end position="321"/>
    </location>
</feature>
<evidence type="ECO:0000313" key="4">
    <source>
        <dbReference type="EMBL" id="EAN85347.1"/>
    </source>
</evidence>
<dbReference type="GeneID" id="3537384"/>
<dbReference type="SMR" id="Q4CYJ7"/>
<proteinExistence type="predicted"/>
<dbReference type="InterPro" id="IPR001806">
    <property type="entry name" value="Small_GTPase"/>
</dbReference>
<evidence type="ECO:0000256" key="2">
    <source>
        <dbReference type="ARBA" id="ARBA00023134"/>
    </source>
</evidence>
<keyword evidence="2" id="KW-0342">GTP-binding</keyword>
<evidence type="ECO:0000313" key="5">
    <source>
        <dbReference type="Proteomes" id="UP000002296"/>
    </source>
</evidence>
<dbReference type="FunFam" id="3.40.50.300:FF:003289">
    <property type="entry name" value="Small GTP-binding rab protein, putative"/>
    <property type="match status" value="1"/>
</dbReference>
<dbReference type="GO" id="GO:0003924">
    <property type="term" value="F:GTPase activity"/>
    <property type="evidence" value="ECO:0007669"/>
    <property type="project" value="InterPro"/>
</dbReference>
<dbReference type="SMART" id="SM00173">
    <property type="entry name" value="RAS"/>
    <property type="match status" value="1"/>
</dbReference>
<dbReference type="CDD" id="cd00154">
    <property type="entry name" value="Rab"/>
    <property type="match status" value="1"/>
</dbReference>
<dbReference type="SMART" id="SM00174">
    <property type="entry name" value="RHO"/>
    <property type="match status" value="1"/>
</dbReference>
<reference evidence="4 5" key="1">
    <citation type="journal article" date="2005" name="Science">
        <title>The genome sequence of Trypanosoma cruzi, etiologic agent of Chagas disease.</title>
        <authorList>
            <person name="El-Sayed N.M."/>
            <person name="Myler P.J."/>
            <person name="Bartholomeu D.C."/>
            <person name="Nilsson D."/>
            <person name="Aggarwal G."/>
            <person name="Tran A.N."/>
            <person name="Ghedin E."/>
            <person name="Worthey E.A."/>
            <person name="Delcher A.L."/>
            <person name="Blandin G."/>
            <person name="Westenberger S.J."/>
            <person name="Caler E."/>
            <person name="Cerqueira G.C."/>
            <person name="Branche C."/>
            <person name="Haas B."/>
            <person name="Anupama A."/>
            <person name="Arner E."/>
            <person name="Aslund L."/>
            <person name="Attipoe P."/>
            <person name="Bontempi E."/>
            <person name="Bringaud F."/>
            <person name="Burton P."/>
            <person name="Cadag E."/>
            <person name="Campbell D.A."/>
            <person name="Carrington M."/>
            <person name="Crabtree J."/>
            <person name="Darban H."/>
            <person name="da Silveira J.F."/>
            <person name="de Jong P."/>
            <person name="Edwards K."/>
            <person name="Englund P.T."/>
            <person name="Fazelina G."/>
            <person name="Feldblyum T."/>
            <person name="Ferella M."/>
            <person name="Frasch A.C."/>
            <person name="Gull K."/>
            <person name="Horn D."/>
            <person name="Hou L."/>
            <person name="Huang Y."/>
            <person name="Kindlund E."/>
            <person name="Klingbeil M."/>
            <person name="Kluge S."/>
            <person name="Koo H."/>
            <person name="Lacerda D."/>
            <person name="Levin M.J."/>
            <person name="Lorenzi H."/>
            <person name="Louie T."/>
            <person name="Machado C.R."/>
            <person name="McCulloch R."/>
            <person name="McKenna A."/>
            <person name="Mizuno Y."/>
            <person name="Mottram J.C."/>
            <person name="Nelson S."/>
            <person name="Ochaya S."/>
            <person name="Osoegawa K."/>
            <person name="Pai G."/>
            <person name="Parsons M."/>
            <person name="Pentony M."/>
            <person name="Pettersson U."/>
            <person name="Pop M."/>
            <person name="Ramirez J.L."/>
            <person name="Rinta J."/>
            <person name="Robertson L."/>
            <person name="Salzberg S.L."/>
            <person name="Sanchez D.O."/>
            <person name="Seyler A."/>
            <person name="Sharma R."/>
            <person name="Shetty J."/>
            <person name="Simpson A.J."/>
            <person name="Sisk E."/>
            <person name="Tammi M.T."/>
            <person name="Tarleton R."/>
            <person name="Teixeira S."/>
            <person name="Van Aken S."/>
            <person name="Vogt C."/>
            <person name="Ward P.N."/>
            <person name="Wickstead B."/>
            <person name="Wortman J."/>
            <person name="White O."/>
            <person name="Fraser C.M."/>
            <person name="Stuart K.D."/>
            <person name="Andersson B."/>
        </authorList>
    </citation>
    <scope>NUCLEOTIDE SEQUENCE [LARGE SCALE GENOMIC DNA]</scope>
    <source>
        <strain evidence="4 5">CL Brener</strain>
    </source>
</reference>
<dbReference type="SUPFAM" id="SSF52540">
    <property type="entry name" value="P-loop containing nucleoside triphosphate hydrolases"/>
    <property type="match status" value="1"/>
</dbReference>
<keyword evidence="1" id="KW-0547">Nucleotide-binding</keyword>
<feature type="region of interest" description="Disordered" evidence="3">
    <location>
        <begin position="350"/>
        <end position="491"/>
    </location>
</feature>
<dbReference type="PRINTS" id="PR00449">
    <property type="entry name" value="RASTRNSFRMNG"/>
</dbReference>
<dbReference type="InterPro" id="IPR005225">
    <property type="entry name" value="Small_GTP-bd"/>
</dbReference>
<name>Q4CYJ7_TRYCC</name>
<gene>
    <name evidence="4" type="ORF">Tc00.1047053507277.10</name>
</gene>
<dbReference type="Pfam" id="PF00071">
    <property type="entry name" value="Ras"/>
    <property type="match status" value="1"/>
</dbReference>
<dbReference type="STRING" id="353153.Q4CYJ7"/>
<evidence type="ECO:0008006" key="6">
    <source>
        <dbReference type="Google" id="ProtNLM"/>
    </source>
</evidence>
<dbReference type="eggNOG" id="KOG0084">
    <property type="taxonomic scope" value="Eukaryota"/>
</dbReference>
<evidence type="ECO:0000256" key="1">
    <source>
        <dbReference type="ARBA" id="ARBA00022741"/>
    </source>
</evidence>
<dbReference type="SMART" id="SM00175">
    <property type="entry name" value="RAB"/>
    <property type="match status" value="1"/>
</dbReference>
<dbReference type="RefSeq" id="XP_807198.1">
    <property type="nucleotide sequence ID" value="XM_802105.1"/>
</dbReference>